<feature type="region of interest" description="Disordered" evidence="1">
    <location>
        <begin position="38"/>
        <end position="105"/>
    </location>
</feature>
<evidence type="ECO:0000313" key="4">
    <source>
        <dbReference type="Proteomes" id="UP000527355"/>
    </source>
</evidence>
<feature type="signal peptide" evidence="2">
    <location>
        <begin position="1"/>
        <end position="28"/>
    </location>
</feature>
<feature type="compositionally biased region" description="Polar residues" evidence="1">
    <location>
        <begin position="74"/>
        <end position="83"/>
    </location>
</feature>
<organism evidence="3 4">
    <name type="scientific">Myotis myotis</name>
    <name type="common">Greater mouse-eared bat</name>
    <name type="synonym">Vespertilio myotis</name>
    <dbReference type="NCBI Taxonomy" id="51298"/>
    <lineage>
        <taxon>Eukaryota</taxon>
        <taxon>Metazoa</taxon>
        <taxon>Chordata</taxon>
        <taxon>Craniata</taxon>
        <taxon>Vertebrata</taxon>
        <taxon>Euteleostomi</taxon>
        <taxon>Mammalia</taxon>
        <taxon>Eutheria</taxon>
        <taxon>Laurasiatheria</taxon>
        <taxon>Chiroptera</taxon>
        <taxon>Yangochiroptera</taxon>
        <taxon>Vespertilionidae</taxon>
        <taxon>Myotis</taxon>
    </lineage>
</organism>
<keyword evidence="2" id="KW-0732">Signal</keyword>
<gene>
    <name evidence="3" type="ORF">mMyoMyo1_012952</name>
</gene>
<evidence type="ECO:0000256" key="2">
    <source>
        <dbReference type="SAM" id="SignalP"/>
    </source>
</evidence>
<dbReference type="EMBL" id="JABWUV010000005">
    <property type="protein sequence ID" value="KAF6355478.1"/>
    <property type="molecule type" value="Genomic_DNA"/>
</dbReference>
<dbReference type="AlphaFoldDB" id="A0A7J7Y119"/>
<feature type="compositionally biased region" description="Low complexity" evidence="1">
    <location>
        <begin position="38"/>
        <end position="47"/>
    </location>
</feature>
<comment type="caution">
    <text evidence="3">The sequence shown here is derived from an EMBL/GenBank/DDBJ whole genome shotgun (WGS) entry which is preliminary data.</text>
</comment>
<name>A0A7J7Y119_MYOMY</name>
<protein>
    <submittedName>
        <fullName evidence="3">Multiple EGF like domains 10</fullName>
    </submittedName>
</protein>
<accession>A0A7J7Y119</accession>
<keyword evidence="4" id="KW-1185">Reference proteome</keyword>
<sequence length="221" mass="22256">MAAVLAALLSELFLSLTSLMLQIRPAMAITGGRTAAAGASAKTGPCATPSPGPATAPRASGAGAARSAVSRAPTGTTVTSDASARTEPPATTPQESAAAHPGTPEPSVRIFVPLASMVHSVSRGAPARMEECVITSLGNAPVLLAGWAQCVVSLAPRVALERTVHKNVSAIMEGRVMPPQDNVIAVQDTRGNGARTSALWADTECTVRRPASVSTGGNATT</sequence>
<proteinExistence type="predicted"/>
<feature type="compositionally biased region" description="Low complexity" evidence="1">
    <location>
        <begin position="55"/>
        <end position="73"/>
    </location>
</feature>
<reference evidence="3 4" key="1">
    <citation type="journal article" date="2020" name="Nature">
        <title>Six reference-quality genomes reveal evolution of bat adaptations.</title>
        <authorList>
            <person name="Jebb D."/>
            <person name="Huang Z."/>
            <person name="Pippel M."/>
            <person name="Hughes G.M."/>
            <person name="Lavrichenko K."/>
            <person name="Devanna P."/>
            <person name="Winkler S."/>
            <person name="Jermiin L.S."/>
            <person name="Skirmuntt E.C."/>
            <person name="Katzourakis A."/>
            <person name="Burkitt-Gray L."/>
            <person name="Ray D.A."/>
            <person name="Sullivan K.A.M."/>
            <person name="Roscito J.G."/>
            <person name="Kirilenko B.M."/>
            <person name="Davalos L.M."/>
            <person name="Corthals A.P."/>
            <person name="Power M.L."/>
            <person name="Jones G."/>
            <person name="Ransome R.D."/>
            <person name="Dechmann D.K.N."/>
            <person name="Locatelli A.G."/>
            <person name="Puechmaille S.J."/>
            <person name="Fedrigo O."/>
            <person name="Jarvis E.D."/>
            <person name="Hiller M."/>
            <person name="Vernes S.C."/>
            <person name="Myers E.W."/>
            <person name="Teeling E.C."/>
        </authorList>
    </citation>
    <scope>NUCLEOTIDE SEQUENCE [LARGE SCALE GENOMIC DNA]</scope>
    <source>
        <strain evidence="3">MMyoMyo1</strain>
        <tissue evidence="3">Flight muscle</tissue>
    </source>
</reference>
<dbReference type="Proteomes" id="UP000527355">
    <property type="component" value="Unassembled WGS sequence"/>
</dbReference>
<evidence type="ECO:0000256" key="1">
    <source>
        <dbReference type="SAM" id="MobiDB-lite"/>
    </source>
</evidence>
<feature type="chain" id="PRO_5029901773" evidence="2">
    <location>
        <begin position="29"/>
        <end position="221"/>
    </location>
</feature>
<evidence type="ECO:0000313" key="3">
    <source>
        <dbReference type="EMBL" id="KAF6355478.1"/>
    </source>
</evidence>